<sequence length="78" mass="9403">MKEKFPYIVYWFLFLLGLHSYWQFFFVDYGVIYTVFFTFICGLFGGMVALLLRNYKLVTLSFMLLISPYIIILSMHYV</sequence>
<reference evidence="2 3" key="1">
    <citation type="submission" date="2016-10" db="EMBL/GenBank/DDBJ databases">
        <authorList>
            <person name="Varghese N."/>
            <person name="Submissions S."/>
        </authorList>
    </citation>
    <scope>NUCLEOTIDE SEQUENCE [LARGE SCALE GENOMIC DNA]</scope>
    <source>
        <strain evidence="2 3">DSM 20748</strain>
    </source>
</reference>
<dbReference type="Proteomes" id="UP000198647">
    <property type="component" value="Unassembled WGS sequence"/>
</dbReference>
<gene>
    <name evidence="2" type="ORF">SAMN04488081_0013</name>
</gene>
<protein>
    <submittedName>
        <fullName evidence="2">Uncharacterized protein</fullName>
    </submittedName>
</protein>
<evidence type="ECO:0000256" key="1">
    <source>
        <dbReference type="SAM" id="Phobius"/>
    </source>
</evidence>
<keyword evidence="1" id="KW-0472">Membrane</keyword>
<feature type="transmembrane region" description="Helical" evidence="1">
    <location>
        <begin position="31"/>
        <end position="52"/>
    </location>
</feature>
<keyword evidence="3" id="KW-1185">Reference proteome</keyword>
<evidence type="ECO:0000313" key="3">
    <source>
        <dbReference type="Proteomes" id="UP000198647"/>
    </source>
</evidence>
<keyword evidence="1" id="KW-1133">Transmembrane helix</keyword>
<proteinExistence type="predicted"/>
<accession>A0A1H3ACP9</accession>
<feature type="transmembrane region" description="Helical" evidence="1">
    <location>
        <begin position="57"/>
        <end position="77"/>
    </location>
</feature>
<dbReference type="EMBL" id="FNOS01000001">
    <property type="protein sequence ID" value="SDX27423.1"/>
    <property type="molecule type" value="Genomic_DNA"/>
</dbReference>
<comment type="caution">
    <text evidence="2">The sequence shown here is derived from an EMBL/GenBank/DDBJ whole genome shotgun (WGS) entry which is preliminary data.</text>
</comment>
<evidence type="ECO:0000313" key="2">
    <source>
        <dbReference type="EMBL" id="SDX27423.1"/>
    </source>
</evidence>
<keyword evidence="1" id="KW-0812">Transmembrane</keyword>
<name>A0A1H3ACP9_9BACI</name>
<organism evidence="2 3">
    <name type="scientific">Salimicrobium album</name>
    <dbReference type="NCBI Taxonomy" id="50717"/>
    <lineage>
        <taxon>Bacteria</taxon>
        <taxon>Bacillati</taxon>
        <taxon>Bacillota</taxon>
        <taxon>Bacilli</taxon>
        <taxon>Bacillales</taxon>
        <taxon>Bacillaceae</taxon>
        <taxon>Salimicrobium</taxon>
    </lineage>
</organism>
<feature type="transmembrane region" description="Helical" evidence="1">
    <location>
        <begin position="7"/>
        <end position="25"/>
    </location>
</feature>